<evidence type="ECO:0008006" key="4">
    <source>
        <dbReference type="Google" id="ProtNLM"/>
    </source>
</evidence>
<feature type="region of interest" description="Disordered" evidence="1">
    <location>
        <begin position="328"/>
        <end position="358"/>
    </location>
</feature>
<name>A0A1U7IY23_9CYAN</name>
<dbReference type="AlphaFoldDB" id="A0A1U7IY23"/>
<dbReference type="InterPro" id="IPR011748">
    <property type="entry name" value="Unchr_phage_tail-like"/>
</dbReference>
<keyword evidence="3" id="KW-1185">Reference proteome</keyword>
<evidence type="ECO:0000313" key="2">
    <source>
        <dbReference type="EMBL" id="OKH43274.1"/>
    </source>
</evidence>
<dbReference type="Pfam" id="PF09684">
    <property type="entry name" value="Tail_P2_I"/>
    <property type="match status" value="1"/>
</dbReference>
<proteinExistence type="predicted"/>
<accession>A0A1U7IY23</accession>
<dbReference type="Proteomes" id="UP000185557">
    <property type="component" value="Unassembled WGS sequence"/>
</dbReference>
<evidence type="ECO:0000256" key="1">
    <source>
        <dbReference type="SAM" id="MobiDB-lite"/>
    </source>
</evidence>
<dbReference type="STRING" id="549789.NIES30_25320"/>
<organism evidence="2 3">
    <name type="scientific">Phormidium tenue NIES-30</name>
    <dbReference type="NCBI Taxonomy" id="549789"/>
    <lineage>
        <taxon>Bacteria</taxon>
        <taxon>Bacillati</taxon>
        <taxon>Cyanobacteriota</taxon>
        <taxon>Cyanophyceae</taxon>
        <taxon>Oscillatoriophycideae</taxon>
        <taxon>Oscillatoriales</taxon>
        <taxon>Oscillatoriaceae</taxon>
        <taxon>Phormidium</taxon>
    </lineage>
</organism>
<reference evidence="2 3" key="1">
    <citation type="submission" date="2016-11" db="EMBL/GenBank/DDBJ databases">
        <title>Draft Genome Sequences of Nine Cyanobacterial Strains from Diverse Habitats.</title>
        <authorList>
            <person name="Zhu T."/>
            <person name="Hou S."/>
            <person name="Lu X."/>
            <person name="Hess W.R."/>
        </authorList>
    </citation>
    <scope>NUCLEOTIDE SEQUENCE [LARGE SCALE GENOMIC DNA]</scope>
    <source>
        <strain evidence="2 3">NIES-30</strain>
    </source>
</reference>
<evidence type="ECO:0000313" key="3">
    <source>
        <dbReference type="Proteomes" id="UP000185557"/>
    </source>
</evidence>
<comment type="caution">
    <text evidence="2">The sequence shown here is derived from an EMBL/GenBank/DDBJ whole genome shotgun (WGS) entry which is preliminary data.</text>
</comment>
<dbReference type="EMBL" id="MRCG01000035">
    <property type="protein sequence ID" value="OKH43274.1"/>
    <property type="molecule type" value="Genomic_DNA"/>
</dbReference>
<dbReference type="RefSeq" id="WP_073611234.1">
    <property type="nucleotide sequence ID" value="NZ_MRCG01000035.1"/>
</dbReference>
<feature type="compositionally biased region" description="Polar residues" evidence="1">
    <location>
        <begin position="341"/>
        <end position="358"/>
    </location>
</feature>
<sequence length="358" mass="39045">MADGSIDVKPTPQTSSYLAYLPALLQEDAFLGRFLLAFEQVLSGLHSANASDGCPGIISIDQNDLSDLKTLNDLPGLEQLIALAHTYVDCNRTPQEFLPWLAGWVGLTLRDDWEESTRRQFIGQIVPLYRLRGTKAALQTILALYLESAGFKQSAQKVQIDDEFDQIPHYFQVSIQLPTPDPELYWRQSRIATAIIDQEKPAHTFYALKVLVRTMQIPGQVYALGAVAGTGTLAARVDNLQVSRGDASPRAARATRLSLKLRQGQRVMAQQRGSGPLGAAATVSESGLNWEVGLVNLSRDRIQGTLTVTYPNGTVATPQSFTLAPGLQFPEKDPQGGRLNDTGNTFLGTDEPSLNANP</sequence>
<protein>
    <recommendedName>
        <fullName evidence="4">Phage tail protein I</fullName>
    </recommendedName>
</protein>
<dbReference type="NCBIfam" id="TIGR02242">
    <property type="entry name" value="tail_TIGR02242"/>
    <property type="match status" value="1"/>
</dbReference>
<dbReference type="InterPro" id="IPR006521">
    <property type="entry name" value="Tail_protein_I"/>
</dbReference>
<gene>
    <name evidence="2" type="ORF">NIES30_25320</name>
</gene>